<dbReference type="Pfam" id="PF18962">
    <property type="entry name" value="Por_Secre_tail"/>
    <property type="match status" value="1"/>
</dbReference>
<accession>A0ABN6EJX8</accession>
<evidence type="ECO:0000313" key="3">
    <source>
        <dbReference type="Proteomes" id="UP001319045"/>
    </source>
</evidence>
<organism evidence="2 3">
    <name type="scientific">Prevotella herbatica</name>
    <dbReference type="NCBI Taxonomy" id="2801997"/>
    <lineage>
        <taxon>Bacteria</taxon>
        <taxon>Pseudomonadati</taxon>
        <taxon>Bacteroidota</taxon>
        <taxon>Bacteroidia</taxon>
        <taxon>Bacteroidales</taxon>
        <taxon>Prevotellaceae</taxon>
        <taxon>Prevotella</taxon>
    </lineage>
</organism>
<evidence type="ECO:0000259" key="1">
    <source>
        <dbReference type="Pfam" id="PF18962"/>
    </source>
</evidence>
<reference evidence="2 3" key="1">
    <citation type="journal article" date="2022" name="Int. J. Syst. Evol. Microbiol.">
        <title>Prevotella herbatica sp. nov., a plant polysaccharide-decomposing anaerobic bacterium isolated from a methanogenic reactor.</title>
        <authorList>
            <person name="Uek A."/>
            <person name="Tonouchi A."/>
            <person name="Kaku N."/>
            <person name="Ueki K."/>
        </authorList>
    </citation>
    <scope>NUCLEOTIDE SEQUENCE [LARGE SCALE GENOMIC DNA]</scope>
    <source>
        <strain evidence="2 3">WR041</strain>
    </source>
</reference>
<dbReference type="NCBIfam" id="TIGR04183">
    <property type="entry name" value="Por_Secre_tail"/>
    <property type="match status" value="1"/>
</dbReference>
<feature type="domain" description="Secretion system C-terminal sorting" evidence="1">
    <location>
        <begin position="52"/>
        <end position="103"/>
    </location>
</feature>
<keyword evidence="3" id="KW-1185">Reference proteome</keyword>
<name>A0ABN6EJX8_9BACT</name>
<sequence length="105" mass="11358">MSNNKMTISAGSTTAEYDLYKIKTFTFSGTTGIKNIEDKSSIIAEGERIIIEGTNANVRIFSVDGKSATLKTTNTSNSTVIDISSLNRGVYIIKANDKTVKVSKQ</sequence>
<dbReference type="Proteomes" id="UP001319045">
    <property type="component" value="Chromosome"/>
</dbReference>
<proteinExistence type="predicted"/>
<evidence type="ECO:0000313" key="2">
    <source>
        <dbReference type="EMBL" id="BCS86235.1"/>
    </source>
</evidence>
<dbReference type="InterPro" id="IPR026444">
    <property type="entry name" value="Secre_tail"/>
</dbReference>
<gene>
    <name evidence="2" type="ORF">prwr041_21280</name>
</gene>
<dbReference type="EMBL" id="AP024484">
    <property type="protein sequence ID" value="BCS86235.1"/>
    <property type="molecule type" value="Genomic_DNA"/>
</dbReference>
<protein>
    <submittedName>
        <fullName evidence="2">T9SS type A sorting domain-containing protein</fullName>
    </submittedName>
</protein>